<dbReference type="RefSeq" id="WP_176942808.1">
    <property type="nucleotide sequence ID" value="NZ_JABZEC010000004.1"/>
</dbReference>
<evidence type="ECO:0000313" key="13">
    <source>
        <dbReference type="Proteomes" id="UP000563523"/>
    </source>
</evidence>
<protein>
    <submittedName>
        <fullName evidence="12">Sodium:proton antiporter</fullName>
    </submittedName>
</protein>
<feature type="transmembrane region" description="Helical" evidence="10">
    <location>
        <begin position="183"/>
        <end position="204"/>
    </location>
</feature>
<keyword evidence="3" id="KW-1003">Cell membrane</keyword>
<evidence type="ECO:0000256" key="10">
    <source>
        <dbReference type="SAM" id="Phobius"/>
    </source>
</evidence>
<proteinExistence type="predicted"/>
<name>A0A850R2S1_9LACO</name>
<evidence type="ECO:0000256" key="1">
    <source>
        <dbReference type="ARBA" id="ARBA00004651"/>
    </source>
</evidence>
<keyword evidence="8 10" id="KW-0472">Membrane</keyword>
<feature type="transmembrane region" description="Helical" evidence="10">
    <location>
        <begin position="211"/>
        <end position="231"/>
    </location>
</feature>
<dbReference type="PANTHER" id="PTHR10110:SF86">
    <property type="entry name" value="SODIUM_HYDROGEN EXCHANGER 7"/>
    <property type="match status" value="1"/>
</dbReference>
<keyword evidence="7" id="KW-0406">Ion transport</keyword>
<evidence type="ECO:0000256" key="5">
    <source>
        <dbReference type="ARBA" id="ARBA00022989"/>
    </source>
</evidence>
<dbReference type="Gene3D" id="6.10.140.1330">
    <property type="match status" value="1"/>
</dbReference>
<dbReference type="GO" id="GO:0051453">
    <property type="term" value="P:regulation of intracellular pH"/>
    <property type="evidence" value="ECO:0007669"/>
    <property type="project" value="TreeGrafter"/>
</dbReference>
<dbReference type="InterPro" id="IPR018422">
    <property type="entry name" value="Cation/H_exchanger_CPA1"/>
</dbReference>
<dbReference type="GO" id="GO:0015385">
    <property type="term" value="F:sodium:proton antiporter activity"/>
    <property type="evidence" value="ECO:0007669"/>
    <property type="project" value="InterPro"/>
</dbReference>
<gene>
    <name evidence="12" type="ORF">HU830_05675</name>
</gene>
<reference evidence="12 13" key="1">
    <citation type="submission" date="2020-06" db="EMBL/GenBank/DDBJ databases">
        <authorList>
            <person name="Kang J."/>
        </authorList>
    </citation>
    <scope>NUCLEOTIDE SEQUENCE [LARGE SCALE GENOMIC DNA]</scope>
    <source>
        <strain evidence="12 13">DCY120</strain>
    </source>
</reference>
<dbReference type="InterPro" id="IPR006153">
    <property type="entry name" value="Cation/H_exchanger_TM"/>
</dbReference>
<keyword evidence="4 10" id="KW-0812">Transmembrane</keyword>
<evidence type="ECO:0000313" key="12">
    <source>
        <dbReference type="EMBL" id="NVY96650.1"/>
    </source>
</evidence>
<comment type="subcellular location">
    <subcellularLocation>
        <location evidence="1">Cell membrane</location>
        <topology evidence="1">Multi-pass membrane protein</topology>
    </subcellularLocation>
</comment>
<feature type="transmembrane region" description="Helical" evidence="10">
    <location>
        <begin position="48"/>
        <end position="66"/>
    </location>
</feature>
<dbReference type="Pfam" id="PF00999">
    <property type="entry name" value="Na_H_Exchanger"/>
    <property type="match status" value="1"/>
</dbReference>
<dbReference type="AlphaFoldDB" id="A0A850R2S1"/>
<evidence type="ECO:0000256" key="9">
    <source>
        <dbReference type="ARBA" id="ARBA00023201"/>
    </source>
</evidence>
<keyword evidence="9" id="KW-0739">Sodium transport</keyword>
<feature type="transmembrane region" description="Helical" evidence="10">
    <location>
        <begin position="276"/>
        <end position="294"/>
    </location>
</feature>
<dbReference type="GO" id="GO:0015386">
    <property type="term" value="F:potassium:proton antiporter activity"/>
    <property type="evidence" value="ECO:0007669"/>
    <property type="project" value="TreeGrafter"/>
</dbReference>
<evidence type="ECO:0000256" key="3">
    <source>
        <dbReference type="ARBA" id="ARBA00022475"/>
    </source>
</evidence>
<feature type="transmembrane region" description="Helical" evidence="10">
    <location>
        <begin position="306"/>
        <end position="329"/>
    </location>
</feature>
<feature type="transmembrane region" description="Helical" evidence="10">
    <location>
        <begin position="385"/>
        <end position="407"/>
    </location>
</feature>
<keyword evidence="5 10" id="KW-1133">Transmembrane helix</keyword>
<keyword evidence="2" id="KW-0813">Transport</keyword>
<evidence type="ECO:0000256" key="6">
    <source>
        <dbReference type="ARBA" id="ARBA00023053"/>
    </source>
</evidence>
<evidence type="ECO:0000256" key="8">
    <source>
        <dbReference type="ARBA" id="ARBA00023136"/>
    </source>
</evidence>
<evidence type="ECO:0000256" key="7">
    <source>
        <dbReference type="ARBA" id="ARBA00023065"/>
    </source>
</evidence>
<comment type="caution">
    <text evidence="12">The sequence shown here is derived from an EMBL/GenBank/DDBJ whole genome shotgun (WGS) entry which is preliminary data.</text>
</comment>
<dbReference type="EMBL" id="JABZEC010000004">
    <property type="protein sequence ID" value="NVY96650.1"/>
    <property type="molecule type" value="Genomic_DNA"/>
</dbReference>
<feature type="transmembrane region" description="Helical" evidence="10">
    <location>
        <begin position="237"/>
        <end position="255"/>
    </location>
</feature>
<dbReference type="GO" id="GO:0005886">
    <property type="term" value="C:plasma membrane"/>
    <property type="evidence" value="ECO:0007669"/>
    <property type="project" value="UniProtKB-SubCell"/>
</dbReference>
<sequence>MEIFLNTLLLVTATVVANIVHSLYPSIPLAFDQIAAGFALSWFPQFDHFQLDPELFFLMILAPLMFNEGQQTNYTSLRKNFRSTLSLAVVLAVVTIVASGLMAHWFWPVLPVALLFCLAAIVTPTDAVAVSSITSNIEMPELLMETLENESLFNDASGLVALSVALTAFRTGHFSLSLGLESFFVSFVGGVCLGVILGFLFVLIQIFFQRRLFNAAAIILPFNLIAPFLAYWLAEEFHLSGILAVVALGIVHGIYQKRLRLTSTSNQVVLTTSWEILSSLLNGFVFVLLGVTLPRNMIELSQSSQLHLSVLLELSIGLYVLMFVFRFLWTWFGLVKIPFRHQRERGKNGLIVALSGMHGTINLAMAFSLPLVVKKNLLPFRTDMIFISEVVIVLSLVIPTIFLPRILKPKQRSFTMREFNRNLVKMVDYATQELQTNDYDDYLAASRVITLLNSQRGHHEQASFKQVAQMLERTQNLEVAIINDYARNGQISYENARRYNWKQWSYLKHASVNPIIRLRVGWKMMRMTFSHKKPAPKNPGWIPRYLPTAIDQVDVDQHQIFRRMESWGYRAIMTYLRRMQRPENKAATRVVRHYYEIRHQRMNQKHTSSAVEEELLMKSFQYEYSYIQQAAKTGKITPELATALNEKVSTDQFVYLTSDD</sequence>
<feature type="domain" description="Cation/H+ exchanger transmembrane" evidence="11">
    <location>
        <begin position="11"/>
        <end position="407"/>
    </location>
</feature>
<dbReference type="GO" id="GO:0098719">
    <property type="term" value="P:sodium ion import across plasma membrane"/>
    <property type="evidence" value="ECO:0007669"/>
    <property type="project" value="TreeGrafter"/>
</dbReference>
<evidence type="ECO:0000259" key="11">
    <source>
        <dbReference type="Pfam" id="PF00999"/>
    </source>
</evidence>
<keyword evidence="6" id="KW-0915">Sodium</keyword>
<keyword evidence="13" id="KW-1185">Reference proteome</keyword>
<dbReference type="PANTHER" id="PTHR10110">
    <property type="entry name" value="SODIUM/HYDROGEN EXCHANGER"/>
    <property type="match status" value="1"/>
</dbReference>
<evidence type="ECO:0000256" key="2">
    <source>
        <dbReference type="ARBA" id="ARBA00022448"/>
    </source>
</evidence>
<feature type="transmembrane region" description="Helical" evidence="10">
    <location>
        <begin position="350"/>
        <end position="373"/>
    </location>
</feature>
<feature type="transmembrane region" description="Helical" evidence="10">
    <location>
        <begin position="87"/>
        <end position="107"/>
    </location>
</feature>
<dbReference type="Proteomes" id="UP000563523">
    <property type="component" value="Unassembled WGS sequence"/>
</dbReference>
<organism evidence="12 13">
    <name type="scientific">Bombilactobacillus apium</name>
    <dbReference type="NCBI Taxonomy" id="2675299"/>
    <lineage>
        <taxon>Bacteria</taxon>
        <taxon>Bacillati</taxon>
        <taxon>Bacillota</taxon>
        <taxon>Bacilli</taxon>
        <taxon>Lactobacillales</taxon>
        <taxon>Lactobacillaceae</taxon>
        <taxon>Bombilactobacillus</taxon>
    </lineage>
</organism>
<accession>A0A850R2S1</accession>
<evidence type="ECO:0000256" key="4">
    <source>
        <dbReference type="ARBA" id="ARBA00022692"/>
    </source>
</evidence>